<dbReference type="Pfam" id="PF13471">
    <property type="entry name" value="Transglut_core3"/>
    <property type="match status" value="1"/>
</dbReference>
<dbReference type="InterPro" id="IPR032708">
    <property type="entry name" value="McjB_C"/>
</dbReference>
<feature type="compositionally biased region" description="Basic and acidic residues" evidence="1">
    <location>
        <begin position="140"/>
        <end position="151"/>
    </location>
</feature>
<evidence type="ECO:0000256" key="1">
    <source>
        <dbReference type="SAM" id="MobiDB-lite"/>
    </source>
</evidence>
<dbReference type="NCBIfam" id="NF033537">
    <property type="entry name" value="lasso_biosyn_B2"/>
    <property type="match status" value="1"/>
</dbReference>
<name>A0A0F7VRA3_STRLW</name>
<organism evidence="3 4">
    <name type="scientific">Streptomyces leeuwenhoekii</name>
    <dbReference type="NCBI Taxonomy" id="1437453"/>
    <lineage>
        <taxon>Bacteria</taxon>
        <taxon>Bacillati</taxon>
        <taxon>Actinomycetota</taxon>
        <taxon>Actinomycetes</taxon>
        <taxon>Kitasatosporales</taxon>
        <taxon>Streptomycetaceae</taxon>
        <taxon>Streptomyces</taxon>
    </lineage>
</organism>
<evidence type="ECO:0000259" key="2">
    <source>
        <dbReference type="Pfam" id="PF13471"/>
    </source>
</evidence>
<evidence type="ECO:0000313" key="3">
    <source>
        <dbReference type="EMBL" id="CQR60042.1"/>
    </source>
</evidence>
<protein>
    <submittedName>
        <fullName evidence="3">Ls2D, homolog to larD PFAM Transglut_core3 Transglutaminase-like superfamily Domain CL0125 alignment 3-111, HMM 3-113 HMM length 117 evalue 9.1e-24</fullName>
    </submittedName>
</protein>
<dbReference type="AlphaFoldDB" id="A0A0F7VRA3"/>
<dbReference type="KEGG" id="sle:sle_05791"/>
<sequence length="151" mass="16229">MRLLVLVARVLAKRSPQCIRRVMTAFSAGTRAAGHGEARQARDEVLSVSTRCCGPSACLPRSIAVALLCRSRGTWPTWCVGVVAAPPFRAHAWIEVAGEMVDEPVDSACYRRFFAVEPAPARGFGHRGQGLGRSAAGGRPETRSARSESPR</sequence>
<evidence type="ECO:0000313" key="4">
    <source>
        <dbReference type="Proteomes" id="UP000035016"/>
    </source>
</evidence>
<proteinExistence type="predicted"/>
<feature type="region of interest" description="Disordered" evidence="1">
    <location>
        <begin position="124"/>
        <end position="151"/>
    </location>
</feature>
<feature type="domain" description="Microcin J25-processing protein McjB C-terminal" evidence="2">
    <location>
        <begin position="3"/>
        <end position="107"/>
    </location>
</feature>
<dbReference type="EMBL" id="LN831790">
    <property type="protein sequence ID" value="CQR60042.1"/>
    <property type="molecule type" value="Genomic_DNA"/>
</dbReference>
<dbReference type="Proteomes" id="UP000035016">
    <property type="component" value="Chromosome Chromosome"/>
</dbReference>
<accession>A0A0F7VRA3</accession>
<dbReference type="InterPro" id="IPR053521">
    <property type="entry name" value="McjB-like"/>
</dbReference>
<gene>
    <name evidence="3" type="primary">sle_05791</name>
    <name evidence="3" type="synonym">ls2D</name>
</gene>
<reference evidence="3 4" key="1">
    <citation type="submission" date="2015-02" db="EMBL/GenBank/DDBJ databases">
        <authorList>
            <person name="Gomez-Escribano P.J."/>
        </authorList>
    </citation>
    <scope>NUCLEOTIDE SEQUENCE [LARGE SCALE GENOMIC DNA]</scope>
    <source>
        <strain evidence="4">C34 (DSM 42122 / NRRL B-24963)</strain>
    </source>
</reference>